<reference evidence="1" key="1">
    <citation type="submission" date="2021-03" db="EMBL/GenBank/DDBJ databases">
        <title>Genomic Encyclopedia of Type Strains, Phase IV (KMG-IV): sequencing the most valuable type-strain genomes for metagenomic binning, comparative biology and taxonomic classification.</title>
        <authorList>
            <person name="Goeker M."/>
        </authorList>
    </citation>
    <scope>NUCLEOTIDE SEQUENCE</scope>
    <source>
        <strain evidence="1">DSM 22443</strain>
    </source>
</reference>
<gene>
    <name evidence="1" type="ORF">J2752_002944</name>
</gene>
<dbReference type="InterPro" id="IPR006311">
    <property type="entry name" value="TAT_signal"/>
</dbReference>
<dbReference type="AlphaFoldDB" id="A0A8T4GUZ2"/>
<proteinExistence type="predicted"/>
<organism evidence="1 2">
    <name type="scientific">Halarchaeum rubridurum</name>
    <dbReference type="NCBI Taxonomy" id="489911"/>
    <lineage>
        <taxon>Archaea</taxon>
        <taxon>Methanobacteriati</taxon>
        <taxon>Methanobacteriota</taxon>
        <taxon>Stenosarchaea group</taxon>
        <taxon>Halobacteria</taxon>
        <taxon>Halobacteriales</taxon>
        <taxon>Halobacteriaceae</taxon>
    </lineage>
</organism>
<evidence type="ECO:0000313" key="2">
    <source>
        <dbReference type="Proteomes" id="UP000765891"/>
    </source>
</evidence>
<sequence length="283" mass="30315">MTDRHPSIDRRTALQTLGSLTLAGVAGCLGNDGSSPSSPSTTGGTPPFADVHIQGTRLVVELASSVDVEHVNLVTPNGSLFGTRGVAQGASRVSFDVGTTYTRGEYKIVAVDGDQTLGTTTRQLRPDLQIINMGIGRNQPDKMWNGTNRSPHSQVFVAIENQGSGPTAITQLLFFGDVPYPSGENGTQYAETDVSGIYDPKSDAEIKRVVVPPGESKRIYSSRMPFAFIRGGNVVCKEHPQSGTFKISLETSTSRSPLSKTYHIRYSASKEFNNCSVTVGEDN</sequence>
<evidence type="ECO:0000313" key="1">
    <source>
        <dbReference type="EMBL" id="MBP1956013.1"/>
    </source>
</evidence>
<dbReference type="PROSITE" id="PS51318">
    <property type="entry name" value="TAT"/>
    <property type="match status" value="1"/>
</dbReference>
<dbReference type="RefSeq" id="WP_188873254.1">
    <property type="nucleotide sequence ID" value="NZ_BMOO01000015.1"/>
</dbReference>
<dbReference type="OrthoDB" id="190728at2157"/>
<comment type="caution">
    <text evidence="1">The sequence shown here is derived from an EMBL/GenBank/DDBJ whole genome shotgun (WGS) entry which is preliminary data.</text>
</comment>
<dbReference type="PROSITE" id="PS51257">
    <property type="entry name" value="PROKAR_LIPOPROTEIN"/>
    <property type="match status" value="1"/>
</dbReference>
<accession>A0A8T4GUZ2</accession>
<protein>
    <submittedName>
        <fullName evidence="1">Uncharacterized protein</fullName>
    </submittedName>
</protein>
<dbReference type="EMBL" id="JAGGKO010000012">
    <property type="protein sequence ID" value="MBP1956013.1"/>
    <property type="molecule type" value="Genomic_DNA"/>
</dbReference>
<dbReference type="Proteomes" id="UP000765891">
    <property type="component" value="Unassembled WGS sequence"/>
</dbReference>
<name>A0A8T4GUZ2_9EURY</name>